<reference evidence="1" key="1">
    <citation type="journal article" date="2021" name="Proc. Natl. Acad. Sci. U.S.A.">
        <title>A Catalog of Tens of Thousands of Viruses from Human Metagenomes Reveals Hidden Associations with Chronic Diseases.</title>
        <authorList>
            <person name="Tisza M.J."/>
            <person name="Buck C.B."/>
        </authorList>
    </citation>
    <scope>NUCLEOTIDE SEQUENCE</scope>
    <source>
        <strain evidence="1">CtUYJ6</strain>
    </source>
</reference>
<protein>
    <submittedName>
        <fullName evidence="1">Uncharacterized protein</fullName>
    </submittedName>
</protein>
<dbReference type="EMBL" id="BK032567">
    <property type="protein sequence ID" value="DAF48352.1"/>
    <property type="molecule type" value="Genomic_DNA"/>
</dbReference>
<name>A0A8S5SBQ5_9CAUD</name>
<organism evidence="1">
    <name type="scientific">Podoviridae sp. ctUYJ6</name>
    <dbReference type="NCBI Taxonomy" id="2827737"/>
    <lineage>
        <taxon>Viruses</taxon>
        <taxon>Duplodnaviria</taxon>
        <taxon>Heunggongvirae</taxon>
        <taxon>Uroviricota</taxon>
        <taxon>Caudoviricetes</taxon>
    </lineage>
</organism>
<accession>A0A8S5SBQ5</accession>
<evidence type="ECO:0000313" key="1">
    <source>
        <dbReference type="EMBL" id="DAF48352.1"/>
    </source>
</evidence>
<proteinExistence type="predicted"/>
<sequence length="36" mass="4239">MIAVVRQLRVVLWKCKQFIESIRFPGVRGKFAVHIL</sequence>